<evidence type="ECO:0000256" key="11">
    <source>
        <dbReference type="ARBA" id="ARBA00048540"/>
    </source>
</evidence>
<reference evidence="14 15" key="1">
    <citation type="submission" date="2023-03" db="EMBL/GenBank/DDBJ databases">
        <title>Thalassotalea loyana LMG 22536T draft genome sequence.</title>
        <authorList>
            <person name="Sawabe T."/>
        </authorList>
    </citation>
    <scope>NUCLEOTIDE SEQUENCE [LARGE SCALE GENOMIC DNA]</scope>
    <source>
        <strain evidence="14 15">LMG 22536</strain>
    </source>
</reference>
<keyword evidence="7 12" id="KW-0479">Metal-binding</keyword>
<evidence type="ECO:0000313" key="15">
    <source>
        <dbReference type="Proteomes" id="UP001157134"/>
    </source>
</evidence>
<dbReference type="SUPFAM" id="SSF143631">
    <property type="entry name" value="ApbE-like"/>
    <property type="match status" value="1"/>
</dbReference>
<comment type="caution">
    <text evidence="14">The sequence shown here is derived from an EMBL/GenBank/DDBJ whole genome shotgun (WGS) entry which is preliminary data.</text>
</comment>
<keyword evidence="9 12" id="KW-0460">Magnesium</keyword>
<dbReference type="RefSeq" id="WP_284296142.1">
    <property type="nucleotide sequence ID" value="NZ_BSSV01000001.1"/>
</dbReference>
<comment type="similarity">
    <text evidence="2 12 13">Belongs to the ApbE family.</text>
</comment>
<dbReference type="Proteomes" id="UP001157134">
    <property type="component" value="Unassembled WGS sequence"/>
</dbReference>
<name>A0ABQ6H8U4_9GAMM</name>
<dbReference type="PIRSF" id="PIRSF006268">
    <property type="entry name" value="ApbE"/>
    <property type="match status" value="1"/>
</dbReference>
<evidence type="ECO:0000256" key="7">
    <source>
        <dbReference type="ARBA" id="ARBA00022723"/>
    </source>
</evidence>
<dbReference type="EMBL" id="BSSV01000001">
    <property type="protein sequence ID" value="GLX84552.1"/>
    <property type="molecule type" value="Genomic_DNA"/>
</dbReference>
<keyword evidence="15" id="KW-1185">Reference proteome</keyword>
<protein>
    <recommendedName>
        <fullName evidence="4 12">FAD:protein FMN transferase</fullName>
        <ecNumber evidence="3 12">2.7.1.180</ecNumber>
    </recommendedName>
    <alternativeName>
        <fullName evidence="10 12">Flavin transferase</fullName>
    </alternativeName>
</protein>
<comment type="function">
    <text evidence="13">Flavin transferase that catalyzes the transfer of the FMN moiety of FAD and its covalent binding to the hydroxyl group of a threonine residue in a target flavoprotein.</text>
</comment>
<dbReference type="Pfam" id="PF02424">
    <property type="entry name" value="ApbE"/>
    <property type="match status" value="1"/>
</dbReference>
<dbReference type="PANTHER" id="PTHR30040">
    <property type="entry name" value="THIAMINE BIOSYNTHESIS LIPOPROTEIN APBE"/>
    <property type="match status" value="1"/>
</dbReference>
<evidence type="ECO:0000256" key="3">
    <source>
        <dbReference type="ARBA" id="ARBA00011955"/>
    </source>
</evidence>
<evidence type="ECO:0000256" key="9">
    <source>
        <dbReference type="ARBA" id="ARBA00022842"/>
    </source>
</evidence>
<keyword evidence="13 14" id="KW-0449">Lipoprotein</keyword>
<evidence type="ECO:0000256" key="2">
    <source>
        <dbReference type="ARBA" id="ARBA00008282"/>
    </source>
</evidence>
<feature type="chain" id="PRO_5044999429" description="FAD:protein FMN transferase" evidence="13">
    <location>
        <begin position="22"/>
        <end position="340"/>
    </location>
</feature>
<evidence type="ECO:0000256" key="4">
    <source>
        <dbReference type="ARBA" id="ARBA00016337"/>
    </source>
</evidence>
<proteinExistence type="inferred from homology"/>
<evidence type="ECO:0000256" key="8">
    <source>
        <dbReference type="ARBA" id="ARBA00022827"/>
    </source>
</evidence>
<evidence type="ECO:0000256" key="6">
    <source>
        <dbReference type="ARBA" id="ARBA00022679"/>
    </source>
</evidence>
<keyword evidence="8 12" id="KW-0274">FAD</keyword>
<evidence type="ECO:0000256" key="12">
    <source>
        <dbReference type="PIRNR" id="PIRNR006268"/>
    </source>
</evidence>
<dbReference type="InterPro" id="IPR003374">
    <property type="entry name" value="ApbE-like_sf"/>
</dbReference>
<dbReference type="EC" id="2.7.1.180" evidence="3 12"/>
<comment type="subcellular location">
    <subcellularLocation>
        <location evidence="13">Cell inner membrane</location>
        <topology evidence="13">Lipid-anchor</topology>
        <orientation evidence="13">Periplasmic side</orientation>
    </subcellularLocation>
</comment>
<keyword evidence="13" id="KW-1003">Cell membrane</keyword>
<organism evidence="14 15">
    <name type="scientific">Thalassotalea loyana</name>
    <dbReference type="NCBI Taxonomy" id="280483"/>
    <lineage>
        <taxon>Bacteria</taxon>
        <taxon>Pseudomonadati</taxon>
        <taxon>Pseudomonadota</taxon>
        <taxon>Gammaproteobacteria</taxon>
        <taxon>Alteromonadales</taxon>
        <taxon>Colwelliaceae</taxon>
        <taxon>Thalassotalea</taxon>
    </lineage>
</organism>
<feature type="signal peptide" evidence="13">
    <location>
        <begin position="1"/>
        <end position="21"/>
    </location>
</feature>
<gene>
    <name evidence="14" type="ORF">tloyanaT_08040</name>
</gene>
<comment type="catalytic activity">
    <reaction evidence="11 12 13">
        <text>L-threonyl-[protein] + FAD = FMN-L-threonyl-[protein] + AMP + H(+)</text>
        <dbReference type="Rhea" id="RHEA:36847"/>
        <dbReference type="Rhea" id="RHEA-COMP:11060"/>
        <dbReference type="Rhea" id="RHEA-COMP:11061"/>
        <dbReference type="ChEBI" id="CHEBI:15378"/>
        <dbReference type="ChEBI" id="CHEBI:30013"/>
        <dbReference type="ChEBI" id="CHEBI:57692"/>
        <dbReference type="ChEBI" id="CHEBI:74257"/>
        <dbReference type="ChEBI" id="CHEBI:456215"/>
        <dbReference type="EC" id="2.7.1.180"/>
    </reaction>
</comment>
<keyword evidence="13" id="KW-0732">Signal</keyword>
<dbReference type="Gene3D" id="3.10.520.10">
    <property type="entry name" value="ApbE-like domains"/>
    <property type="match status" value="1"/>
</dbReference>
<dbReference type="PROSITE" id="PS51257">
    <property type="entry name" value="PROKAR_LIPOPROTEIN"/>
    <property type="match status" value="1"/>
</dbReference>
<evidence type="ECO:0000256" key="10">
    <source>
        <dbReference type="ARBA" id="ARBA00031306"/>
    </source>
</evidence>
<evidence type="ECO:0000313" key="14">
    <source>
        <dbReference type="EMBL" id="GLX84552.1"/>
    </source>
</evidence>
<evidence type="ECO:0000256" key="5">
    <source>
        <dbReference type="ARBA" id="ARBA00022630"/>
    </source>
</evidence>
<keyword evidence="6 12" id="KW-0808">Transferase</keyword>
<dbReference type="InterPro" id="IPR024932">
    <property type="entry name" value="ApbE"/>
</dbReference>
<evidence type="ECO:0000256" key="1">
    <source>
        <dbReference type="ARBA" id="ARBA00001946"/>
    </source>
</evidence>
<keyword evidence="13" id="KW-0997">Cell inner membrane</keyword>
<keyword evidence="5 12" id="KW-0285">Flavoprotein</keyword>
<dbReference type="PANTHER" id="PTHR30040:SF2">
    <property type="entry name" value="FAD:PROTEIN FMN TRANSFERASE"/>
    <property type="match status" value="1"/>
</dbReference>
<keyword evidence="13" id="KW-0472">Membrane</keyword>
<evidence type="ECO:0000256" key="13">
    <source>
        <dbReference type="RuleBase" id="RU363002"/>
    </source>
</evidence>
<sequence length="340" mass="36944">MRVVKLLGLLLVVVLVQGCFPNNNDSTKEELLLQGPTMGTTYNIKFVIEKGQLDVNQLHHEIDAALVQVNQEMSTYIPDSELSLFNKSAGDTPVAMSNGLAKVINESIRLGKLTSGKLDVTVGPLVNLWGFGPLARPDVVPSDEALANAKANTGLNHIVIDGNQLSKTLPSLYVDLSTIAKGYGVDVIAELLESKNIQSYLVEVGGEMRLKGFKANGTLWTIAVEKPISNERVIHQFVVPKDNAVATSGDYRNYFEEDGQRFSHIIDPQTGKPINHKLVSVTVIHPSAMTADGLSTAIMVMGPEVGLAFAEENKLAAMLIVKTDNGFEEINTVKFMPYLK</sequence>
<accession>A0ABQ6H8U4</accession>
<comment type="cofactor">
    <cofactor evidence="1 13">
        <name>Mg(2+)</name>
        <dbReference type="ChEBI" id="CHEBI:18420"/>
    </cofactor>
</comment>